<comment type="caution">
    <text evidence="2">The sequence shown here is derived from an EMBL/GenBank/DDBJ whole genome shotgun (WGS) entry which is preliminary data.</text>
</comment>
<accession>A0ABY0HBD1</accession>
<sequence>MAGRKRKSGKAAGRAAEKPEPKAASSSVEAVDHAFGVTGGPPLTPKGSAKLPENYIGTPTSLPKKPPPAVQRKPTPLPHRSQESLASLPKKPPTPVTAEPAPSWLNPSKLPATPETLPKKPQILSSSNPFAQFATGLTTPPTTDASPPGNKSHSISQLTLAQIPSLGKALFNCSMTQSEEITASTSNQLTTNNPVVGEPAIEQPVIISRSIAVQTPADQPSTPEMAKAQTTAACQTEVQGSDEAEASSSTKVANDQVTQAIIKCMSTSNQIRQTGIVPAADPSGALQLIDAKLVAGEKTLTPPEQSLLYHLMAGMDGTYKILLGRVATHVSNRDHRLTFQLALWFYRRGDYMITRMLLKGRLNDMEGAEGDLMNLDEVDELMGCQIALEKLEETMGIR</sequence>
<keyword evidence="3" id="KW-1185">Reference proteome</keyword>
<organism evidence="2 3">
    <name type="scientific">Monosporascus cannonballus</name>
    <dbReference type="NCBI Taxonomy" id="155416"/>
    <lineage>
        <taxon>Eukaryota</taxon>
        <taxon>Fungi</taxon>
        <taxon>Dikarya</taxon>
        <taxon>Ascomycota</taxon>
        <taxon>Pezizomycotina</taxon>
        <taxon>Sordariomycetes</taxon>
        <taxon>Xylariomycetidae</taxon>
        <taxon>Xylariales</taxon>
        <taxon>Xylariales incertae sedis</taxon>
        <taxon>Monosporascus</taxon>
    </lineage>
</organism>
<evidence type="ECO:0000256" key="1">
    <source>
        <dbReference type="SAM" id="MobiDB-lite"/>
    </source>
</evidence>
<evidence type="ECO:0000313" key="2">
    <source>
        <dbReference type="EMBL" id="RYO89209.1"/>
    </source>
</evidence>
<proteinExistence type="predicted"/>
<feature type="region of interest" description="Disordered" evidence="1">
    <location>
        <begin position="1"/>
        <end position="115"/>
    </location>
</feature>
<evidence type="ECO:0000313" key="3">
    <source>
        <dbReference type="Proteomes" id="UP000294003"/>
    </source>
</evidence>
<name>A0ABY0HBD1_9PEZI</name>
<dbReference type="Proteomes" id="UP000294003">
    <property type="component" value="Unassembled WGS sequence"/>
</dbReference>
<protein>
    <submittedName>
        <fullName evidence="2">Uncharacterized protein</fullName>
    </submittedName>
</protein>
<reference evidence="2 3" key="1">
    <citation type="submission" date="2018-06" db="EMBL/GenBank/DDBJ databases">
        <title>Complete Genomes of Monosporascus.</title>
        <authorList>
            <person name="Robinson A.J."/>
            <person name="Natvig D.O."/>
        </authorList>
    </citation>
    <scope>NUCLEOTIDE SEQUENCE [LARGE SCALE GENOMIC DNA]</scope>
    <source>
        <strain evidence="2 3">CBS 609.92</strain>
    </source>
</reference>
<dbReference type="EMBL" id="QJNS01000076">
    <property type="protein sequence ID" value="RYO89209.1"/>
    <property type="molecule type" value="Genomic_DNA"/>
</dbReference>
<gene>
    <name evidence="2" type="ORF">DL762_003353</name>
</gene>